<dbReference type="EMBL" id="LJCR01002021">
    <property type="protein sequence ID" value="KPV49364.1"/>
    <property type="molecule type" value="Genomic_DNA"/>
</dbReference>
<dbReference type="Proteomes" id="UP000050509">
    <property type="component" value="Unassembled WGS sequence"/>
</dbReference>
<gene>
    <name evidence="4" type="ORF">SE17_33075</name>
</gene>
<dbReference type="PROSITE" id="PS51186">
    <property type="entry name" value="GNAT"/>
    <property type="match status" value="1"/>
</dbReference>
<sequence>MSETAPALRRATPADAPAIAALTDAAYEKYIARMGRPPQPMTTDYAQIVAEHPVWVLDEGGRLAGVLVLMHEPDALLIYSVAIAPGQQRRGLGRQLLAFAEDEARAAGYTLIRLYTNALMTENVAMYGRMGYRETGRDAFGDQTRVNFAKEL</sequence>
<dbReference type="Gene3D" id="3.40.630.30">
    <property type="match status" value="1"/>
</dbReference>
<comment type="caution">
    <text evidence="4">The sequence shown here is derived from an EMBL/GenBank/DDBJ whole genome shotgun (WGS) entry which is preliminary data.</text>
</comment>
<dbReference type="InterPro" id="IPR016181">
    <property type="entry name" value="Acyl_CoA_acyltransferase"/>
</dbReference>
<feature type="domain" description="N-acetyltransferase" evidence="3">
    <location>
        <begin position="6"/>
        <end position="152"/>
    </location>
</feature>
<proteinExistence type="predicted"/>
<keyword evidence="1" id="KW-0808">Transferase</keyword>
<dbReference type="AlphaFoldDB" id="A0A0P9DHG8"/>
<evidence type="ECO:0000256" key="1">
    <source>
        <dbReference type="ARBA" id="ARBA00022679"/>
    </source>
</evidence>
<dbReference type="SUPFAM" id="SSF55729">
    <property type="entry name" value="Acyl-CoA N-acyltransferases (Nat)"/>
    <property type="match status" value="1"/>
</dbReference>
<dbReference type="GO" id="GO:0016747">
    <property type="term" value="F:acyltransferase activity, transferring groups other than amino-acyl groups"/>
    <property type="evidence" value="ECO:0007669"/>
    <property type="project" value="InterPro"/>
</dbReference>
<evidence type="ECO:0000256" key="2">
    <source>
        <dbReference type="ARBA" id="ARBA00023315"/>
    </source>
</evidence>
<evidence type="ECO:0000313" key="5">
    <source>
        <dbReference type="Proteomes" id="UP000050509"/>
    </source>
</evidence>
<protein>
    <recommendedName>
        <fullName evidence="3">N-acetyltransferase domain-containing protein</fullName>
    </recommendedName>
</protein>
<accession>A0A0P9DHG8</accession>
<name>A0A0P9DHG8_9CHLR</name>
<dbReference type="CDD" id="cd04301">
    <property type="entry name" value="NAT_SF"/>
    <property type="match status" value="1"/>
</dbReference>
<dbReference type="InterPro" id="IPR000182">
    <property type="entry name" value="GNAT_dom"/>
</dbReference>
<dbReference type="PANTHER" id="PTHR43877">
    <property type="entry name" value="AMINOALKYLPHOSPHONATE N-ACETYLTRANSFERASE-RELATED-RELATED"/>
    <property type="match status" value="1"/>
</dbReference>
<evidence type="ECO:0000313" key="4">
    <source>
        <dbReference type="EMBL" id="KPV49364.1"/>
    </source>
</evidence>
<dbReference type="Pfam" id="PF00583">
    <property type="entry name" value="Acetyltransf_1"/>
    <property type="match status" value="1"/>
</dbReference>
<keyword evidence="5" id="KW-1185">Reference proteome</keyword>
<evidence type="ECO:0000259" key="3">
    <source>
        <dbReference type="PROSITE" id="PS51186"/>
    </source>
</evidence>
<reference evidence="4 5" key="1">
    <citation type="submission" date="2015-09" db="EMBL/GenBank/DDBJ databases">
        <title>Draft genome sequence of Kouleothrix aurantiaca JCM 19913.</title>
        <authorList>
            <person name="Hemp J."/>
        </authorList>
    </citation>
    <scope>NUCLEOTIDE SEQUENCE [LARGE SCALE GENOMIC DNA]</scope>
    <source>
        <strain evidence="4 5">COM-B</strain>
    </source>
</reference>
<organism evidence="4 5">
    <name type="scientific">Kouleothrix aurantiaca</name>
    <dbReference type="NCBI Taxonomy" id="186479"/>
    <lineage>
        <taxon>Bacteria</taxon>
        <taxon>Bacillati</taxon>
        <taxon>Chloroflexota</taxon>
        <taxon>Chloroflexia</taxon>
        <taxon>Chloroflexales</taxon>
        <taxon>Roseiflexineae</taxon>
        <taxon>Roseiflexaceae</taxon>
        <taxon>Kouleothrix</taxon>
    </lineage>
</organism>
<dbReference type="PATRIC" id="fig|186479.3.peg.3732"/>
<keyword evidence="2" id="KW-0012">Acyltransferase</keyword>
<dbReference type="InterPro" id="IPR050832">
    <property type="entry name" value="Bact_Acetyltransf"/>
</dbReference>